<keyword evidence="6" id="KW-1185">Reference proteome</keyword>
<evidence type="ECO:0000313" key="6">
    <source>
        <dbReference type="Proteomes" id="UP001324427"/>
    </source>
</evidence>
<gene>
    <name evidence="5" type="ORF">LTR36_005048</name>
</gene>
<keyword evidence="2" id="KW-0274">FAD</keyword>
<name>A0AAV9JVI9_9PEZI</name>
<proteinExistence type="predicted"/>
<dbReference type="Proteomes" id="UP001324427">
    <property type="component" value="Unassembled WGS sequence"/>
</dbReference>
<dbReference type="PANTHER" id="PTHR46865">
    <property type="entry name" value="OXIDOREDUCTASE-RELATED"/>
    <property type="match status" value="1"/>
</dbReference>
<evidence type="ECO:0000256" key="2">
    <source>
        <dbReference type="ARBA" id="ARBA00022827"/>
    </source>
</evidence>
<dbReference type="Pfam" id="PF01494">
    <property type="entry name" value="FAD_binding_3"/>
    <property type="match status" value="1"/>
</dbReference>
<dbReference type="Gene3D" id="3.30.9.10">
    <property type="entry name" value="D-Amino Acid Oxidase, subunit A, domain 2"/>
    <property type="match status" value="1"/>
</dbReference>
<evidence type="ECO:0000259" key="4">
    <source>
        <dbReference type="Pfam" id="PF01494"/>
    </source>
</evidence>
<dbReference type="InterPro" id="IPR036188">
    <property type="entry name" value="FAD/NAD-bd_sf"/>
</dbReference>
<keyword evidence="1" id="KW-0285">Flavoprotein</keyword>
<reference evidence="5 6" key="1">
    <citation type="submission" date="2021-11" db="EMBL/GenBank/DDBJ databases">
        <title>Black yeast isolated from Biological Soil Crust.</title>
        <authorList>
            <person name="Kurbessoian T."/>
        </authorList>
    </citation>
    <scope>NUCLEOTIDE SEQUENCE [LARGE SCALE GENOMIC DNA]</scope>
    <source>
        <strain evidence="5 6">CCFEE 5522</strain>
    </source>
</reference>
<dbReference type="EMBL" id="JAVFHQ010000003">
    <property type="protein sequence ID" value="KAK4549747.1"/>
    <property type="molecule type" value="Genomic_DNA"/>
</dbReference>
<feature type="domain" description="FAD-binding" evidence="4">
    <location>
        <begin position="7"/>
        <end position="344"/>
    </location>
</feature>
<dbReference type="SUPFAM" id="SSF51905">
    <property type="entry name" value="FAD/NAD(P)-binding domain"/>
    <property type="match status" value="1"/>
</dbReference>
<dbReference type="InterPro" id="IPR002938">
    <property type="entry name" value="FAD-bd"/>
</dbReference>
<dbReference type="Gene3D" id="3.50.50.60">
    <property type="entry name" value="FAD/NAD(P)-binding domain"/>
    <property type="match status" value="1"/>
</dbReference>
<dbReference type="PRINTS" id="PR00420">
    <property type="entry name" value="RNGMNOXGNASE"/>
</dbReference>
<dbReference type="GO" id="GO:0016491">
    <property type="term" value="F:oxidoreductase activity"/>
    <property type="evidence" value="ECO:0007669"/>
    <property type="project" value="UniProtKB-KW"/>
</dbReference>
<evidence type="ECO:0000313" key="5">
    <source>
        <dbReference type="EMBL" id="KAK4549747.1"/>
    </source>
</evidence>
<organism evidence="5 6">
    <name type="scientific">Oleoguttula mirabilis</name>
    <dbReference type="NCBI Taxonomy" id="1507867"/>
    <lineage>
        <taxon>Eukaryota</taxon>
        <taxon>Fungi</taxon>
        <taxon>Dikarya</taxon>
        <taxon>Ascomycota</taxon>
        <taxon>Pezizomycotina</taxon>
        <taxon>Dothideomycetes</taxon>
        <taxon>Dothideomycetidae</taxon>
        <taxon>Mycosphaerellales</taxon>
        <taxon>Teratosphaeriaceae</taxon>
        <taxon>Oleoguttula</taxon>
    </lineage>
</organism>
<evidence type="ECO:0000256" key="1">
    <source>
        <dbReference type="ARBA" id="ARBA00022630"/>
    </source>
</evidence>
<protein>
    <recommendedName>
        <fullName evidence="4">FAD-binding domain-containing protein</fullName>
    </recommendedName>
</protein>
<keyword evidence="3" id="KW-0560">Oxidoreductase</keyword>
<sequence>MATPKNILIAGGGIAGPSCALLLTRKGHKVTIVERAPQLRSTGQQIDVSGIGSEIVKHMGIWQALHDRSTGEEGLKFVGASNNIIASFPVSKDGGPNALVKEIEILRGEMVDVIYQETKDTTNYVFGDYITALSEQATHVTVSFANSPDQDFDMVIAADGLFSQTRGLVFPKSAVEIKNLGGCVALMTIPWEEADGNQSRWYCAPGGRAVFLRPQFKAKKTGAYLGNMTADSRRLVRLPVQEQKEAFAEMFRDLGWETPRIIREMMKADDLYAQELAQAKMGSWVKGRVALLGDAGYCPSPVSGQGTTLAFIGAYILAGCISTHDDYEEALRQYEEQMRPFVEQGQKLLPGVPGIANPQTEWGRWALYTFVWLAGLVNSWGIVGLVTRVVEPLATIFSKELELPKY</sequence>
<accession>A0AAV9JVI9</accession>
<dbReference type="GO" id="GO:0071949">
    <property type="term" value="F:FAD binding"/>
    <property type="evidence" value="ECO:0007669"/>
    <property type="project" value="InterPro"/>
</dbReference>
<dbReference type="PANTHER" id="PTHR46865:SF7">
    <property type="entry name" value="MONOOXYGENASE, PUTATIVE (AFU_ORTHOLOGUE AFUA_8G07040)-RELATED"/>
    <property type="match status" value="1"/>
</dbReference>
<dbReference type="InterPro" id="IPR051704">
    <property type="entry name" value="FAD_aromatic-hydroxylase"/>
</dbReference>
<evidence type="ECO:0000256" key="3">
    <source>
        <dbReference type="ARBA" id="ARBA00023002"/>
    </source>
</evidence>
<dbReference type="AlphaFoldDB" id="A0AAV9JVI9"/>
<comment type="caution">
    <text evidence="5">The sequence shown here is derived from an EMBL/GenBank/DDBJ whole genome shotgun (WGS) entry which is preliminary data.</text>
</comment>